<dbReference type="GO" id="GO:0019867">
    <property type="term" value="C:outer membrane"/>
    <property type="evidence" value="ECO:0007669"/>
    <property type="project" value="InterPro"/>
</dbReference>
<keyword evidence="5" id="KW-0732">Signal</keyword>
<proteinExistence type="predicted"/>
<evidence type="ECO:0000256" key="3">
    <source>
        <dbReference type="ARBA" id="ARBA00023136"/>
    </source>
</evidence>
<evidence type="ECO:0000256" key="2">
    <source>
        <dbReference type="ARBA" id="ARBA00022452"/>
    </source>
</evidence>
<sequence>MKKRQARYVRHALGMIMAAASPLPLMAQTVPASAPSTTAPADEEPILPDDEFNARLPGAGSVDDKASNSGTDSKAPLPSIDDWLDQQMPAQGSAQGSAPASGTAPATAPATGAELPPATEPPVETELAQPLPALDSVTVPENVADDDSDEKTPEVRYATQLDGFGKTGLEDEFRAASALVDGKGKAETASMVQQRAQADEQLAVRLFHSEGYYDATALASLDQQQDGTLKAILSVTPGKRYKINEIVIHAPETIPPGLIRDSLTLKTGDYIVATAVEAAEANVALKLPEQGYAFARIGDRDILLDPATVTGDYTLPVEPGPRGTFRTITTSGEKQAFGADHMAVIARFDKGDLYDSRKVDDLRKALVATGLFASVAVDPVQTGEPGPDGTEYVDLHVDQEAGPARRLAGELGYGTGQGFRAEGSWTHRNLFPPEGALIASVIAGTQEQGVSGTFRRSNAGKRDKTFQAGAGVNHQKYDAYEAFTLGLNASWSRQSTPIFQKRWTYTYGGEILLSNENTTIDESGENKRLTYFIGALPVQVGYDRSNDLLNPTSGFRANLRVSPEASLQGNVSPYVRASFDLAGYYPISDSFVLAARTKIGTINGVARDDVAPSRRIYAGGGGSVRGYGYQELGPKDANNDPIGGRSVNEFAVEGRYRFGNYGVVAFVDAGQVYESQIPQFSDIRYGVGLGGRFYTNFGPFRADIAMPINRQPGESKFALYIGIGQAF</sequence>
<feature type="compositionally biased region" description="Low complexity" evidence="4">
    <location>
        <begin position="89"/>
        <end position="117"/>
    </location>
</feature>
<feature type="compositionally biased region" description="Low complexity" evidence="4">
    <location>
        <begin position="31"/>
        <end position="40"/>
    </location>
</feature>
<dbReference type="PANTHER" id="PTHR12815:SF42">
    <property type="entry name" value="BACTERIAL SURFACE ANTIGEN (D15) DOMAIN-CONTAINING PROTEIN"/>
    <property type="match status" value="1"/>
</dbReference>
<keyword evidence="2" id="KW-1134">Transmembrane beta strand</keyword>
<evidence type="ECO:0000313" key="7">
    <source>
        <dbReference type="EMBL" id="ATP18131.1"/>
    </source>
</evidence>
<evidence type="ECO:0000256" key="4">
    <source>
        <dbReference type="SAM" id="MobiDB-lite"/>
    </source>
</evidence>
<dbReference type="InterPro" id="IPR000184">
    <property type="entry name" value="Bac_surfAg_D15"/>
</dbReference>
<evidence type="ECO:0000259" key="6">
    <source>
        <dbReference type="Pfam" id="PF01103"/>
    </source>
</evidence>
<feature type="compositionally biased region" description="Acidic residues" evidence="4">
    <location>
        <begin position="41"/>
        <end position="51"/>
    </location>
</feature>
<dbReference type="AlphaFoldDB" id="A0A0J9CZQ0"/>
<accession>A0A0J9CZQ0</accession>
<feature type="region of interest" description="Disordered" evidence="4">
    <location>
        <begin position="30"/>
        <end position="152"/>
    </location>
</feature>
<dbReference type="Proteomes" id="UP000037029">
    <property type="component" value="Chromosome"/>
</dbReference>
<dbReference type="PANTHER" id="PTHR12815">
    <property type="entry name" value="SORTING AND ASSEMBLY MACHINERY SAMM50 PROTEIN FAMILY MEMBER"/>
    <property type="match status" value="1"/>
</dbReference>
<reference evidence="7 8" key="1">
    <citation type="submission" date="2017-04" db="EMBL/GenBank/DDBJ databases">
        <title>Characterization, genome and methylation analysis of a phthalic acid esters degrading strain Sphingobium yanoikuyae SHJ.</title>
        <authorList>
            <person name="Feng L."/>
        </authorList>
    </citation>
    <scope>NUCLEOTIDE SEQUENCE [LARGE SCALE GENOMIC DNA]</scope>
    <source>
        <strain evidence="7 8">SHJ</strain>
    </source>
</reference>
<feature type="chain" id="PRO_5030009422" description="Bacterial surface antigen (D15) domain-containing protein" evidence="5">
    <location>
        <begin position="28"/>
        <end position="727"/>
    </location>
</feature>
<dbReference type="RefSeq" id="WP_048938074.1">
    <property type="nucleotide sequence ID" value="NZ_CP020925.1"/>
</dbReference>
<dbReference type="Gene3D" id="3.10.20.310">
    <property type="entry name" value="membrane protein fhac"/>
    <property type="match status" value="2"/>
</dbReference>
<dbReference type="EMBL" id="CP020925">
    <property type="protein sequence ID" value="ATP18131.1"/>
    <property type="molecule type" value="Genomic_DNA"/>
</dbReference>
<keyword evidence="3" id="KW-0472">Membrane</keyword>
<feature type="signal peptide" evidence="5">
    <location>
        <begin position="1"/>
        <end position="27"/>
    </location>
</feature>
<dbReference type="Gene3D" id="2.40.160.50">
    <property type="entry name" value="membrane protein fhac: a member of the omp85/tpsb transporter family"/>
    <property type="match status" value="1"/>
</dbReference>
<feature type="domain" description="Bacterial surface antigen (D15)" evidence="6">
    <location>
        <begin position="414"/>
        <end position="727"/>
    </location>
</feature>
<dbReference type="Pfam" id="PF01103">
    <property type="entry name" value="Omp85"/>
    <property type="match status" value="1"/>
</dbReference>
<evidence type="ECO:0000256" key="5">
    <source>
        <dbReference type="SAM" id="SignalP"/>
    </source>
</evidence>
<keyword evidence="2" id="KW-0812">Transmembrane</keyword>
<evidence type="ECO:0000313" key="8">
    <source>
        <dbReference type="Proteomes" id="UP000037029"/>
    </source>
</evidence>
<gene>
    <name evidence="7" type="ORF">BV87_06850</name>
</gene>
<comment type="subcellular location">
    <subcellularLocation>
        <location evidence="1">Membrane</location>
    </subcellularLocation>
</comment>
<protein>
    <recommendedName>
        <fullName evidence="6">Bacterial surface antigen (D15) domain-containing protein</fullName>
    </recommendedName>
</protein>
<dbReference type="InterPro" id="IPR039910">
    <property type="entry name" value="D15-like"/>
</dbReference>
<name>A0A0J9CZQ0_SPHYA</name>
<organism evidence="7 8">
    <name type="scientific">Sphingobium yanoikuyae</name>
    <name type="common">Sphingomonas yanoikuyae</name>
    <dbReference type="NCBI Taxonomy" id="13690"/>
    <lineage>
        <taxon>Bacteria</taxon>
        <taxon>Pseudomonadati</taxon>
        <taxon>Pseudomonadota</taxon>
        <taxon>Alphaproteobacteria</taxon>
        <taxon>Sphingomonadales</taxon>
        <taxon>Sphingomonadaceae</taxon>
        <taxon>Sphingobium</taxon>
    </lineage>
</organism>
<evidence type="ECO:0000256" key="1">
    <source>
        <dbReference type="ARBA" id="ARBA00004370"/>
    </source>
</evidence>